<keyword evidence="1" id="KW-0472">Membrane</keyword>
<feature type="transmembrane region" description="Helical" evidence="1">
    <location>
        <begin position="39"/>
        <end position="60"/>
    </location>
</feature>
<keyword evidence="1" id="KW-1133">Transmembrane helix</keyword>
<evidence type="ECO:0000256" key="1">
    <source>
        <dbReference type="SAM" id="Phobius"/>
    </source>
</evidence>
<dbReference type="Proteomes" id="UP000273611">
    <property type="component" value="Unassembled WGS sequence"/>
</dbReference>
<dbReference type="AlphaFoldDB" id="A0A3S0SUJ5"/>
<accession>A0A3S0SUJ5</accession>
<proteinExistence type="predicted"/>
<comment type="caution">
    <text evidence="2">The sequence shown here is derived from an EMBL/GenBank/DDBJ whole genome shotgun (WGS) entry which is preliminary data.</text>
</comment>
<evidence type="ECO:0000313" key="2">
    <source>
        <dbReference type="EMBL" id="RUM04401.1"/>
    </source>
</evidence>
<keyword evidence="1" id="KW-0812">Transmembrane</keyword>
<reference evidence="2 3" key="1">
    <citation type="journal article" date="2015" name="Int. J. Syst. Evol. Microbiol.">
        <title>Rhizobium anhuiense sp. nov., isolated from effective nodules of Vicia faba and Pisum sativum.</title>
        <authorList>
            <person name="Zhang Y.J."/>
            <person name="Zheng W.T."/>
            <person name="Everall I."/>
            <person name="Young J.P."/>
            <person name="Zhang X.X."/>
            <person name="Tian C.F."/>
            <person name="Sui X.H."/>
            <person name="Wang E.T."/>
            <person name="Chen W.X."/>
        </authorList>
    </citation>
    <scope>NUCLEOTIDE SEQUENCE [LARGE SCALE GENOMIC DNA]</scope>
    <source>
        <strain evidence="2 3">CCBAU 23252</strain>
    </source>
</reference>
<gene>
    <name evidence="2" type="ORF">EEQ99_02265</name>
</gene>
<name>A0A3S0SUJ5_9HYPH</name>
<sequence length="125" mass="13798">MKKLILSTLATLVATGSIFTSYGSASAHDYREHRHGDRSAAIVGGLAAGLIGGLVAGALIEDRDRPRYDEGADYRYSRGPRYEGNVGYRDYGDSGYRYSVGPRHEDNSGYRDFDGTGYRYDSGWR</sequence>
<evidence type="ECO:0000313" key="3">
    <source>
        <dbReference type="Proteomes" id="UP000273611"/>
    </source>
</evidence>
<dbReference type="RefSeq" id="WP_097622528.1">
    <property type="nucleotide sequence ID" value="NZ_BMFI01000003.1"/>
</dbReference>
<dbReference type="EMBL" id="RIBW01000001">
    <property type="protein sequence ID" value="RUM04401.1"/>
    <property type="molecule type" value="Genomic_DNA"/>
</dbReference>
<organism evidence="2 3">
    <name type="scientific">Rhizobium anhuiense</name>
    <dbReference type="NCBI Taxonomy" id="1184720"/>
    <lineage>
        <taxon>Bacteria</taxon>
        <taxon>Pseudomonadati</taxon>
        <taxon>Pseudomonadota</taxon>
        <taxon>Alphaproteobacteria</taxon>
        <taxon>Hyphomicrobiales</taxon>
        <taxon>Rhizobiaceae</taxon>
        <taxon>Rhizobium/Agrobacterium group</taxon>
        <taxon>Rhizobium</taxon>
    </lineage>
</organism>
<protein>
    <submittedName>
        <fullName evidence="2">Uncharacterized protein</fullName>
    </submittedName>
</protein>